<evidence type="ECO:0000256" key="3">
    <source>
        <dbReference type="ARBA" id="ARBA00022475"/>
    </source>
</evidence>
<keyword evidence="2 9" id="KW-0813">Transport</keyword>
<feature type="compositionally biased region" description="Basic and acidic residues" evidence="10">
    <location>
        <begin position="106"/>
        <end position="116"/>
    </location>
</feature>
<feature type="region of interest" description="Disordered" evidence="10">
    <location>
        <begin position="48"/>
        <end position="116"/>
    </location>
</feature>
<dbReference type="NCBIfam" id="NF001854">
    <property type="entry name" value="PRK00575.1"/>
    <property type="match status" value="1"/>
</dbReference>
<organism evidence="11 12">
    <name type="scientific">Streptomyces albospinus</name>
    <dbReference type="NCBI Taxonomy" id="285515"/>
    <lineage>
        <taxon>Bacteria</taxon>
        <taxon>Bacillati</taxon>
        <taxon>Actinomycetota</taxon>
        <taxon>Actinomycetes</taxon>
        <taxon>Kitasatosporales</taxon>
        <taxon>Streptomycetaceae</taxon>
        <taxon>Streptomyces</taxon>
    </lineage>
</organism>
<gene>
    <name evidence="9" type="primary">tatA</name>
    <name evidence="11" type="ORF">GCM10010211_39640</name>
</gene>
<comment type="subunit">
    <text evidence="9">The Tat system comprises two distinct complexes: a TatABC complex, containing multiple copies of TatA, TatB and TatC subunits, and a separate TatA complex, containing only TatA subunits. Substrates initially bind to the TatABC complex, which probably triggers association of the separate TatA complex to form the active translocon.</text>
</comment>
<evidence type="ECO:0000313" key="11">
    <source>
        <dbReference type="EMBL" id="GGU70073.1"/>
    </source>
</evidence>
<evidence type="ECO:0000256" key="7">
    <source>
        <dbReference type="ARBA" id="ARBA00023010"/>
    </source>
</evidence>
<keyword evidence="8 9" id="KW-0472">Membrane</keyword>
<comment type="similarity">
    <text evidence="9">Belongs to the TatA/E family.</text>
</comment>
<evidence type="ECO:0000256" key="9">
    <source>
        <dbReference type="HAMAP-Rule" id="MF_00236"/>
    </source>
</evidence>
<dbReference type="Gene3D" id="1.20.5.3310">
    <property type="match status" value="1"/>
</dbReference>
<dbReference type="PANTHER" id="PTHR42982">
    <property type="entry name" value="SEC-INDEPENDENT PROTEIN TRANSLOCASE PROTEIN TATA"/>
    <property type="match status" value="1"/>
</dbReference>
<dbReference type="Pfam" id="PF02416">
    <property type="entry name" value="TatA_B_E"/>
    <property type="match status" value="1"/>
</dbReference>
<accession>A0ABQ2V7E5</accession>
<dbReference type="PANTHER" id="PTHR42982:SF8">
    <property type="entry name" value="SEC-INDEPENDENT PROTEIN TRANSLOCASE PROTEIN TATA"/>
    <property type="match status" value="1"/>
</dbReference>
<evidence type="ECO:0000256" key="5">
    <source>
        <dbReference type="ARBA" id="ARBA00022927"/>
    </source>
</evidence>
<proteinExistence type="inferred from homology"/>
<evidence type="ECO:0000256" key="2">
    <source>
        <dbReference type="ARBA" id="ARBA00022448"/>
    </source>
</evidence>
<reference evidence="12" key="1">
    <citation type="journal article" date="2019" name="Int. J. Syst. Evol. Microbiol.">
        <title>The Global Catalogue of Microorganisms (GCM) 10K type strain sequencing project: providing services to taxonomists for standard genome sequencing and annotation.</title>
        <authorList>
            <consortium name="The Broad Institute Genomics Platform"/>
            <consortium name="The Broad Institute Genome Sequencing Center for Infectious Disease"/>
            <person name="Wu L."/>
            <person name="Ma J."/>
        </authorList>
    </citation>
    <scope>NUCLEOTIDE SEQUENCE [LARGE SCALE GENOMIC DNA]</scope>
    <source>
        <strain evidence="12">JCM 3399</strain>
    </source>
</reference>
<keyword evidence="4 9" id="KW-0812">Transmembrane</keyword>
<comment type="subcellular location">
    <subcellularLocation>
        <location evidence="1 9">Cell membrane</location>
        <topology evidence="1 9">Single-pass membrane protein</topology>
    </subcellularLocation>
</comment>
<evidence type="ECO:0000313" key="12">
    <source>
        <dbReference type="Proteomes" id="UP000654471"/>
    </source>
</evidence>
<evidence type="ECO:0000256" key="4">
    <source>
        <dbReference type="ARBA" id="ARBA00022692"/>
    </source>
</evidence>
<keyword evidence="3 9" id="KW-1003">Cell membrane</keyword>
<comment type="function">
    <text evidence="9">Part of the twin-arginine translocation (Tat) system that transports large folded proteins containing a characteristic twin-arginine motif in their signal peptide across membranes. TatA could form the protein-conducting channel of the Tat system.</text>
</comment>
<evidence type="ECO:0000256" key="8">
    <source>
        <dbReference type="ARBA" id="ARBA00023136"/>
    </source>
</evidence>
<comment type="caution">
    <text evidence="11">The sequence shown here is derived from an EMBL/GenBank/DDBJ whole genome shotgun (WGS) entry which is preliminary data.</text>
</comment>
<keyword evidence="5 9" id="KW-0653">Protein transport</keyword>
<keyword evidence="6 9" id="KW-1133">Transmembrane helix</keyword>
<evidence type="ECO:0000256" key="1">
    <source>
        <dbReference type="ARBA" id="ARBA00004162"/>
    </source>
</evidence>
<dbReference type="Proteomes" id="UP000654471">
    <property type="component" value="Unassembled WGS sequence"/>
</dbReference>
<sequence>MGAMLRNGLEPWHLLVVALVVILLFGSKKLPDTARALGKSLRILKSEAKAMKEDDGTPPTTTYEAGPQERTEPPRTIHATPGAPGTVSSATAPGTSGAERPAAARTDQEAGPHHAS</sequence>
<keyword evidence="7 9" id="KW-0811">Translocation</keyword>
<dbReference type="HAMAP" id="MF_00236">
    <property type="entry name" value="TatA_E"/>
    <property type="match status" value="1"/>
</dbReference>
<dbReference type="NCBIfam" id="TIGR01411">
    <property type="entry name" value="tatAE"/>
    <property type="match status" value="1"/>
</dbReference>
<dbReference type="InterPro" id="IPR006312">
    <property type="entry name" value="TatA/E"/>
</dbReference>
<keyword evidence="12" id="KW-1185">Reference proteome</keyword>
<evidence type="ECO:0000256" key="10">
    <source>
        <dbReference type="SAM" id="MobiDB-lite"/>
    </source>
</evidence>
<protein>
    <recommendedName>
        <fullName evidence="9">Sec-independent protein translocase protein TatA</fullName>
    </recommendedName>
</protein>
<dbReference type="InterPro" id="IPR003369">
    <property type="entry name" value="TatA/B/E"/>
</dbReference>
<dbReference type="EMBL" id="BMRP01000013">
    <property type="protein sequence ID" value="GGU70073.1"/>
    <property type="molecule type" value="Genomic_DNA"/>
</dbReference>
<evidence type="ECO:0000256" key="6">
    <source>
        <dbReference type="ARBA" id="ARBA00022989"/>
    </source>
</evidence>
<name>A0ABQ2V7E5_9ACTN</name>